<keyword evidence="3" id="KW-1185">Reference proteome</keyword>
<feature type="transmembrane region" description="Helical" evidence="1">
    <location>
        <begin position="22"/>
        <end position="40"/>
    </location>
</feature>
<accession>A0ABV5YIH8</accession>
<name>A0ABV5YIH8_9ACTN</name>
<comment type="caution">
    <text evidence="2">The sequence shown here is derived from an EMBL/GenBank/DDBJ whole genome shotgun (WGS) entry which is preliminary data.</text>
</comment>
<keyword evidence="1" id="KW-0812">Transmembrane</keyword>
<evidence type="ECO:0000256" key="1">
    <source>
        <dbReference type="SAM" id="Phobius"/>
    </source>
</evidence>
<proteinExistence type="predicted"/>
<keyword evidence="1" id="KW-1133">Transmembrane helix</keyword>
<dbReference type="RefSeq" id="WP_378205285.1">
    <property type="nucleotide sequence ID" value="NZ_JBHLZP010000164.1"/>
</dbReference>
<sequence length="54" mass="6134">MDEATSRETTASLRLGVPYSPIVVRISAGVLLAAPGLFRYDEHRDRFRRDRDAE</sequence>
<evidence type="ECO:0000313" key="2">
    <source>
        <dbReference type="EMBL" id="MFB9834867.1"/>
    </source>
</evidence>
<keyword evidence="1" id="KW-0472">Membrane</keyword>
<gene>
    <name evidence="2" type="ORF">ACFFNX_22020</name>
</gene>
<evidence type="ECO:0000313" key="3">
    <source>
        <dbReference type="Proteomes" id="UP001589627"/>
    </source>
</evidence>
<dbReference type="EMBL" id="JBHLZP010000164">
    <property type="protein sequence ID" value="MFB9834867.1"/>
    <property type="molecule type" value="Genomic_DNA"/>
</dbReference>
<organism evidence="2 3">
    <name type="scientific">Actinoallomurus acaciae</name>
    <dbReference type="NCBI Taxonomy" id="502577"/>
    <lineage>
        <taxon>Bacteria</taxon>
        <taxon>Bacillati</taxon>
        <taxon>Actinomycetota</taxon>
        <taxon>Actinomycetes</taxon>
        <taxon>Streptosporangiales</taxon>
        <taxon>Thermomonosporaceae</taxon>
        <taxon>Actinoallomurus</taxon>
    </lineage>
</organism>
<reference evidence="2 3" key="1">
    <citation type="submission" date="2024-09" db="EMBL/GenBank/DDBJ databases">
        <authorList>
            <person name="Sun Q."/>
            <person name="Mori K."/>
        </authorList>
    </citation>
    <scope>NUCLEOTIDE SEQUENCE [LARGE SCALE GENOMIC DNA]</scope>
    <source>
        <strain evidence="2 3">TBRC 0563</strain>
    </source>
</reference>
<dbReference type="Proteomes" id="UP001589627">
    <property type="component" value="Unassembled WGS sequence"/>
</dbReference>
<protein>
    <submittedName>
        <fullName evidence="2">Uncharacterized protein</fullName>
    </submittedName>
</protein>